<feature type="region of interest" description="Disordered" evidence="4">
    <location>
        <begin position="86"/>
        <end position="105"/>
    </location>
</feature>
<reference evidence="5 6" key="1">
    <citation type="journal article" date="2018" name="Mol. Biol. Evol.">
        <title>Analysis of the draft genome of the red seaweed Gracilariopsis chorda provides insights into genome size evolution in Rhodophyta.</title>
        <authorList>
            <person name="Lee J."/>
            <person name="Yang E.C."/>
            <person name="Graf L."/>
            <person name="Yang J.H."/>
            <person name="Qiu H."/>
            <person name="Zel Zion U."/>
            <person name="Chan C.X."/>
            <person name="Stephens T.G."/>
            <person name="Weber A.P.M."/>
            <person name="Boo G.H."/>
            <person name="Boo S.M."/>
            <person name="Kim K.M."/>
            <person name="Shin Y."/>
            <person name="Jung M."/>
            <person name="Lee S.J."/>
            <person name="Yim H.S."/>
            <person name="Lee J.H."/>
            <person name="Bhattacharya D."/>
            <person name="Yoon H.S."/>
        </authorList>
    </citation>
    <scope>NUCLEOTIDE SEQUENCE [LARGE SCALE GENOMIC DNA]</scope>
    <source>
        <strain evidence="5 6">SKKU-2015</strain>
        <tissue evidence="5">Whole body</tissue>
    </source>
</reference>
<keyword evidence="3" id="KW-0539">Nucleus</keyword>
<gene>
    <name evidence="5" type="ORF">BWQ96_03276</name>
</gene>
<comment type="caution">
    <text evidence="5">The sequence shown here is derived from an EMBL/GenBank/DDBJ whole genome shotgun (WGS) entry which is preliminary data.</text>
</comment>
<organism evidence="5 6">
    <name type="scientific">Gracilariopsis chorda</name>
    <dbReference type="NCBI Taxonomy" id="448386"/>
    <lineage>
        <taxon>Eukaryota</taxon>
        <taxon>Rhodophyta</taxon>
        <taxon>Florideophyceae</taxon>
        <taxon>Rhodymeniophycidae</taxon>
        <taxon>Gracilariales</taxon>
        <taxon>Gracilariaceae</taxon>
        <taxon>Gracilariopsis</taxon>
    </lineage>
</organism>
<dbReference type="AlphaFoldDB" id="A0A2V3IXR1"/>
<evidence type="ECO:0000256" key="1">
    <source>
        <dbReference type="ARBA" id="ARBA00004604"/>
    </source>
</evidence>
<name>A0A2V3IXR1_9FLOR</name>
<feature type="compositionally biased region" description="Basic and acidic residues" evidence="4">
    <location>
        <begin position="203"/>
        <end position="222"/>
    </location>
</feature>
<proteinExistence type="inferred from homology"/>
<feature type="compositionally biased region" description="Basic residues" evidence="4">
    <location>
        <begin position="30"/>
        <end position="41"/>
    </location>
</feature>
<feature type="region of interest" description="Disordered" evidence="4">
    <location>
        <begin position="1"/>
        <end position="41"/>
    </location>
</feature>
<dbReference type="GO" id="GO:0030688">
    <property type="term" value="C:preribosome, small subunit precursor"/>
    <property type="evidence" value="ECO:0007669"/>
    <property type="project" value="InterPro"/>
</dbReference>
<sequence>MGKKRFAKRAAQTVCTKPSATAINKEARASRRGTKRKTQIRKAKRAILLTSLSELQKERERDVDKREKGVFALLKDDLDDALERCEEQAGGGREDEGKKSQMCSRGRRALAAKEGAHLARVRAHSAFRENPMEALRMHLSNSVCADAMEVAEGDTVLGDRSGARRKHDGGTALVASDKAVREARALAREEVLKKRAHRQRMANKVEEARRVRREQGRVEKQSAEALLGGQHGARTERYDSSTQRGGIGQKRAKI</sequence>
<dbReference type="Pfam" id="PF15341">
    <property type="entry name" value="SLX9"/>
    <property type="match status" value="1"/>
</dbReference>
<dbReference type="EMBL" id="NBIV01000031">
    <property type="protein sequence ID" value="PXF46938.1"/>
    <property type="molecule type" value="Genomic_DNA"/>
</dbReference>
<dbReference type="GO" id="GO:0000462">
    <property type="term" value="P:maturation of SSU-rRNA from tricistronic rRNA transcript (SSU-rRNA, 5.8S rRNA, LSU-rRNA)"/>
    <property type="evidence" value="ECO:0007669"/>
    <property type="project" value="InterPro"/>
</dbReference>
<comment type="similarity">
    <text evidence="2">Belongs to the SLX9 family.</text>
</comment>
<accession>A0A2V3IXR1</accession>
<feature type="compositionally biased region" description="Basic and acidic residues" evidence="4">
    <location>
        <begin position="86"/>
        <end position="99"/>
    </location>
</feature>
<keyword evidence="6" id="KW-1185">Reference proteome</keyword>
<dbReference type="InterPro" id="IPR028160">
    <property type="entry name" value="Slx9-like"/>
</dbReference>
<dbReference type="GO" id="GO:0030686">
    <property type="term" value="C:90S preribosome"/>
    <property type="evidence" value="ECO:0007669"/>
    <property type="project" value="InterPro"/>
</dbReference>
<evidence type="ECO:0000313" key="5">
    <source>
        <dbReference type="EMBL" id="PXF46938.1"/>
    </source>
</evidence>
<evidence type="ECO:0000313" key="6">
    <source>
        <dbReference type="Proteomes" id="UP000247409"/>
    </source>
</evidence>
<feature type="region of interest" description="Disordered" evidence="4">
    <location>
        <begin position="194"/>
        <end position="254"/>
    </location>
</feature>
<feature type="compositionally biased region" description="Polar residues" evidence="4">
    <location>
        <begin position="13"/>
        <end position="22"/>
    </location>
</feature>
<evidence type="ECO:0000256" key="2">
    <source>
        <dbReference type="ARBA" id="ARBA00011022"/>
    </source>
</evidence>
<protein>
    <submittedName>
        <fullName evidence="5">Uncharacterized protein</fullName>
    </submittedName>
</protein>
<dbReference type="GO" id="GO:0005730">
    <property type="term" value="C:nucleolus"/>
    <property type="evidence" value="ECO:0007669"/>
    <property type="project" value="UniProtKB-SubCell"/>
</dbReference>
<comment type="subcellular location">
    <subcellularLocation>
        <location evidence="1">Nucleus</location>
        <location evidence="1">Nucleolus</location>
    </subcellularLocation>
</comment>
<dbReference type="Proteomes" id="UP000247409">
    <property type="component" value="Unassembled WGS sequence"/>
</dbReference>
<evidence type="ECO:0000256" key="4">
    <source>
        <dbReference type="SAM" id="MobiDB-lite"/>
    </source>
</evidence>
<evidence type="ECO:0000256" key="3">
    <source>
        <dbReference type="ARBA" id="ARBA00023242"/>
    </source>
</evidence>